<keyword evidence="4 7" id="KW-0808">Transferase</keyword>
<dbReference type="CDD" id="cd00610">
    <property type="entry name" value="OAT_like"/>
    <property type="match status" value="1"/>
</dbReference>
<dbReference type="PANTHER" id="PTHR43094">
    <property type="entry name" value="AMINOTRANSFERASE"/>
    <property type="match status" value="1"/>
</dbReference>
<reference evidence="7 8" key="1">
    <citation type="journal article" date="2017" name="ISME J.">
        <title>Energy and carbon metabolisms in a deep terrestrial subsurface fluid microbial community.</title>
        <authorList>
            <person name="Momper L."/>
            <person name="Jungbluth S.P."/>
            <person name="Lee M.D."/>
            <person name="Amend J.P."/>
        </authorList>
    </citation>
    <scope>NUCLEOTIDE SEQUENCE [LARGE SCALE GENOMIC DNA]</scope>
    <source>
        <strain evidence="7">SURF_17</strain>
    </source>
</reference>
<dbReference type="InterPro" id="IPR005814">
    <property type="entry name" value="Aminotrans_3"/>
</dbReference>
<keyword evidence="5 6" id="KW-0663">Pyridoxal phosphate</keyword>
<sequence>MKSQDELKALDAKYMFHPVVQLQEHQQKGPRIIVEGNGNRIKDMDGREYIDAFSSLWNVVIGHGQKAVGAAITEQLSKLEYYSPFFGFATPVAIELAAKIVSLMPKDWNMGHVMFTCGGSETNDTNIKFARMYWSCKGKEEKKKIISRNYAYHGVTYGALCATGIEFFKTNFEPLPPGFLHIMAPYCYRCELGLTYPECGIACAKQLEEAILREGPDTVAAFIAEPVMGTGGVIIPPNEYWPLIRKICDKYDVLFLADEVITGFGRTGKMFGCMNWNVRPDLVSIAKGVTSGYFPLGGAIASNEVFETIMNNLPSFLPFLHGFTYNNHPVGCAAGLANLKIIEDGKLVENAAKMGVYLKDRLKGLYDHKSVGDIRAMGLMAAVEIVKDKETKESIGSLPMESTHRIEELVWDKGVYARAMMENVAVAPPLTITKKEIDIIVDALDSSIAQMEKEML</sequence>
<protein>
    <submittedName>
        <fullName evidence="7">Aspartate aminotransferase family protein</fullName>
    </submittedName>
</protein>
<dbReference type="AlphaFoldDB" id="A0A419EZ06"/>
<dbReference type="GO" id="GO:0008483">
    <property type="term" value="F:transaminase activity"/>
    <property type="evidence" value="ECO:0007669"/>
    <property type="project" value="UniProtKB-KW"/>
</dbReference>
<keyword evidence="3 7" id="KW-0032">Aminotransferase</keyword>
<dbReference type="Gene3D" id="3.90.1150.10">
    <property type="entry name" value="Aspartate Aminotransferase, domain 1"/>
    <property type="match status" value="1"/>
</dbReference>
<dbReference type="InterPro" id="IPR015422">
    <property type="entry name" value="PyrdxlP-dep_Trfase_small"/>
</dbReference>
<dbReference type="Pfam" id="PF00202">
    <property type="entry name" value="Aminotran_3"/>
    <property type="match status" value="1"/>
</dbReference>
<name>A0A419EZ06_9BACT</name>
<dbReference type="PIRSF" id="PIRSF000521">
    <property type="entry name" value="Transaminase_4ab_Lys_Orn"/>
    <property type="match status" value="1"/>
</dbReference>
<organism evidence="7 8">
    <name type="scientific">Candidatus Abyssobacteria bacterium SURF_17</name>
    <dbReference type="NCBI Taxonomy" id="2093361"/>
    <lineage>
        <taxon>Bacteria</taxon>
        <taxon>Pseudomonadati</taxon>
        <taxon>Candidatus Hydrogenedentota</taxon>
        <taxon>Candidatus Abyssobacteria</taxon>
    </lineage>
</organism>
<comment type="similarity">
    <text evidence="2 6">Belongs to the class-III pyridoxal-phosphate-dependent aminotransferase family.</text>
</comment>
<evidence type="ECO:0000313" key="8">
    <source>
        <dbReference type="Proteomes" id="UP000285961"/>
    </source>
</evidence>
<dbReference type="GO" id="GO:0030170">
    <property type="term" value="F:pyridoxal phosphate binding"/>
    <property type="evidence" value="ECO:0007669"/>
    <property type="project" value="InterPro"/>
</dbReference>
<proteinExistence type="inferred from homology"/>
<accession>A0A419EZ06</accession>
<dbReference type="FunFam" id="3.40.640.10:FF:000014">
    <property type="entry name" value="Adenosylmethionine-8-amino-7-oxononanoate aminotransferase, probable"/>
    <property type="match status" value="1"/>
</dbReference>
<evidence type="ECO:0000256" key="3">
    <source>
        <dbReference type="ARBA" id="ARBA00022576"/>
    </source>
</evidence>
<dbReference type="InterPro" id="IPR015424">
    <property type="entry name" value="PyrdxlP-dep_Trfase"/>
</dbReference>
<dbReference type="InterPro" id="IPR049704">
    <property type="entry name" value="Aminotrans_3_PPA_site"/>
</dbReference>
<comment type="cofactor">
    <cofactor evidence="1">
        <name>pyridoxal 5'-phosphate</name>
        <dbReference type="ChEBI" id="CHEBI:597326"/>
    </cofactor>
</comment>
<evidence type="ECO:0000313" key="7">
    <source>
        <dbReference type="EMBL" id="RJP70325.1"/>
    </source>
</evidence>
<dbReference type="GO" id="GO:0005829">
    <property type="term" value="C:cytosol"/>
    <property type="evidence" value="ECO:0007669"/>
    <property type="project" value="TreeGrafter"/>
</dbReference>
<gene>
    <name evidence="7" type="ORF">C4532_09515</name>
</gene>
<dbReference type="PANTHER" id="PTHR43094:SF1">
    <property type="entry name" value="AMINOTRANSFERASE CLASS-III"/>
    <property type="match status" value="1"/>
</dbReference>
<dbReference type="Gene3D" id="3.40.640.10">
    <property type="entry name" value="Type I PLP-dependent aspartate aminotransferase-like (Major domain)"/>
    <property type="match status" value="1"/>
</dbReference>
<dbReference type="SUPFAM" id="SSF53383">
    <property type="entry name" value="PLP-dependent transferases"/>
    <property type="match status" value="1"/>
</dbReference>
<dbReference type="Proteomes" id="UP000285961">
    <property type="component" value="Unassembled WGS sequence"/>
</dbReference>
<dbReference type="EMBL" id="QZKI01000071">
    <property type="protein sequence ID" value="RJP70325.1"/>
    <property type="molecule type" value="Genomic_DNA"/>
</dbReference>
<evidence type="ECO:0000256" key="2">
    <source>
        <dbReference type="ARBA" id="ARBA00008954"/>
    </source>
</evidence>
<evidence type="ECO:0000256" key="1">
    <source>
        <dbReference type="ARBA" id="ARBA00001933"/>
    </source>
</evidence>
<evidence type="ECO:0000256" key="4">
    <source>
        <dbReference type="ARBA" id="ARBA00022679"/>
    </source>
</evidence>
<evidence type="ECO:0000256" key="6">
    <source>
        <dbReference type="RuleBase" id="RU003560"/>
    </source>
</evidence>
<dbReference type="InterPro" id="IPR015421">
    <property type="entry name" value="PyrdxlP-dep_Trfase_major"/>
</dbReference>
<evidence type="ECO:0000256" key="5">
    <source>
        <dbReference type="ARBA" id="ARBA00022898"/>
    </source>
</evidence>
<comment type="caution">
    <text evidence="7">The sequence shown here is derived from an EMBL/GenBank/DDBJ whole genome shotgun (WGS) entry which is preliminary data.</text>
</comment>
<dbReference type="PROSITE" id="PS00600">
    <property type="entry name" value="AA_TRANSFER_CLASS_3"/>
    <property type="match status" value="1"/>
</dbReference>